<keyword evidence="1" id="KW-1133">Transmembrane helix</keyword>
<sequence length="107" mass="12121">MSFSRTIHLSTNGKLPYQEIQFTENVLKTRRKWITVSLVSVAIVAVSLITFGEGHIIVGSVFLSAVPVFLGLFWLVQKYELNWSKCLGCLRRMFCLKTDSLIMPTPV</sequence>
<keyword evidence="1" id="KW-0472">Membrane</keyword>
<feature type="transmembrane region" description="Helical" evidence="1">
    <location>
        <begin position="57"/>
        <end position="76"/>
    </location>
</feature>
<keyword evidence="1" id="KW-0812">Transmembrane</keyword>
<organism evidence="2 3">
    <name type="scientific">Larinioides sclopetarius</name>
    <dbReference type="NCBI Taxonomy" id="280406"/>
    <lineage>
        <taxon>Eukaryota</taxon>
        <taxon>Metazoa</taxon>
        <taxon>Ecdysozoa</taxon>
        <taxon>Arthropoda</taxon>
        <taxon>Chelicerata</taxon>
        <taxon>Arachnida</taxon>
        <taxon>Araneae</taxon>
        <taxon>Araneomorphae</taxon>
        <taxon>Entelegynae</taxon>
        <taxon>Araneoidea</taxon>
        <taxon>Araneidae</taxon>
        <taxon>Larinioides</taxon>
    </lineage>
</organism>
<proteinExistence type="predicted"/>
<dbReference type="EMBL" id="CAXIEN010000263">
    <property type="protein sequence ID" value="CAL1290387.1"/>
    <property type="molecule type" value="Genomic_DNA"/>
</dbReference>
<dbReference type="AlphaFoldDB" id="A0AAV2B3F6"/>
<accession>A0AAV2B3F6</accession>
<keyword evidence="3" id="KW-1185">Reference proteome</keyword>
<dbReference type="Proteomes" id="UP001497382">
    <property type="component" value="Unassembled WGS sequence"/>
</dbReference>
<evidence type="ECO:0000313" key="2">
    <source>
        <dbReference type="EMBL" id="CAL1290387.1"/>
    </source>
</evidence>
<reference evidence="2 3" key="1">
    <citation type="submission" date="2024-04" db="EMBL/GenBank/DDBJ databases">
        <authorList>
            <person name="Rising A."/>
            <person name="Reimegard J."/>
            <person name="Sonavane S."/>
            <person name="Akerstrom W."/>
            <person name="Nylinder S."/>
            <person name="Hedman E."/>
            <person name="Kallberg Y."/>
        </authorList>
    </citation>
    <scope>NUCLEOTIDE SEQUENCE [LARGE SCALE GENOMIC DNA]</scope>
</reference>
<feature type="transmembrane region" description="Helical" evidence="1">
    <location>
        <begin position="33"/>
        <end position="51"/>
    </location>
</feature>
<comment type="caution">
    <text evidence="2">The sequence shown here is derived from an EMBL/GenBank/DDBJ whole genome shotgun (WGS) entry which is preliminary data.</text>
</comment>
<evidence type="ECO:0000313" key="3">
    <source>
        <dbReference type="Proteomes" id="UP001497382"/>
    </source>
</evidence>
<name>A0AAV2B3F6_9ARAC</name>
<protein>
    <submittedName>
        <fullName evidence="2">Uncharacterized protein</fullName>
    </submittedName>
</protein>
<evidence type="ECO:0000256" key="1">
    <source>
        <dbReference type="SAM" id="Phobius"/>
    </source>
</evidence>
<gene>
    <name evidence="2" type="ORF">LARSCL_LOCUS16454</name>
</gene>